<keyword evidence="3" id="KW-0687">Ribonucleoprotein</keyword>
<protein>
    <submittedName>
        <fullName evidence="4">Uncharacterized protein</fullName>
    </submittedName>
</protein>
<evidence type="ECO:0000313" key="5">
    <source>
        <dbReference type="Proteomes" id="UP000326062"/>
    </source>
</evidence>
<dbReference type="Gene3D" id="3.90.1170.10">
    <property type="entry name" value="Ribosomal protein L10e/L16"/>
    <property type="match status" value="1"/>
</dbReference>
<comment type="caution">
    <text evidence="4">The sequence shown here is derived from an EMBL/GenBank/DDBJ whole genome shotgun (WGS) entry which is preliminary data.</text>
</comment>
<dbReference type="InterPro" id="IPR047873">
    <property type="entry name" value="Ribosomal_uL16"/>
</dbReference>
<keyword evidence="5" id="KW-1185">Reference proteome</keyword>
<keyword evidence="2" id="KW-0689">Ribosomal protein</keyword>
<dbReference type="Proteomes" id="UP000326062">
    <property type="component" value="Chromosome 14"/>
</dbReference>
<name>A0A5N3W243_MUNRE</name>
<evidence type="ECO:0000256" key="1">
    <source>
        <dbReference type="ARBA" id="ARBA00008931"/>
    </source>
</evidence>
<dbReference type="GO" id="GO:0003735">
    <property type="term" value="F:structural constituent of ribosome"/>
    <property type="evidence" value="ECO:0007669"/>
    <property type="project" value="InterPro"/>
</dbReference>
<dbReference type="InterPro" id="IPR001197">
    <property type="entry name" value="Ribosomal_uL16_euk_arch"/>
</dbReference>
<evidence type="ECO:0000313" key="4">
    <source>
        <dbReference type="EMBL" id="KAB0355778.1"/>
    </source>
</evidence>
<dbReference type="GO" id="GO:0005840">
    <property type="term" value="C:ribosome"/>
    <property type="evidence" value="ECO:0007669"/>
    <property type="project" value="UniProtKB-KW"/>
</dbReference>
<evidence type="ECO:0000256" key="3">
    <source>
        <dbReference type="ARBA" id="ARBA00023274"/>
    </source>
</evidence>
<dbReference type="GO" id="GO:1990904">
    <property type="term" value="C:ribonucleoprotein complex"/>
    <property type="evidence" value="ECO:0007669"/>
    <property type="project" value="UniProtKB-KW"/>
</dbReference>
<accession>A0A5N3W243</accession>
<feature type="non-terminal residue" evidence="4">
    <location>
        <position position="1"/>
    </location>
</feature>
<dbReference type="EMBL" id="VCEB01000020">
    <property type="protein sequence ID" value="KAB0355778.1"/>
    <property type="molecule type" value="Genomic_DNA"/>
</dbReference>
<sequence length="131" mass="14583">YPKSRFCRGVPVAEILIFDLGHKKAEHEKLSSEALEAAPICANKYMVKSGGKDVWLQPFHVTRIRRMLSCAGADRLQTNMLSVFGRSQGTDKGRVIEALPQAEFTFPGRKEIHEFENIVAEKLLIPVGCGV</sequence>
<comment type="similarity">
    <text evidence="1">Belongs to the universal ribosomal protein uL16 family.</text>
</comment>
<dbReference type="AlphaFoldDB" id="A0A5N3W243"/>
<evidence type="ECO:0000256" key="2">
    <source>
        <dbReference type="ARBA" id="ARBA00022980"/>
    </source>
</evidence>
<organism evidence="4 5">
    <name type="scientific">Muntiacus reevesi</name>
    <name type="common">Reeves' muntjac</name>
    <name type="synonym">Cervus reevesi</name>
    <dbReference type="NCBI Taxonomy" id="9886"/>
    <lineage>
        <taxon>Eukaryota</taxon>
        <taxon>Metazoa</taxon>
        <taxon>Chordata</taxon>
        <taxon>Craniata</taxon>
        <taxon>Vertebrata</taxon>
        <taxon>Euteleostomi</taxon>
        <taxon>Mammalia</taxon>
        <taxon>Eutheria</taxon>
        <taxon>Laurasiatheria</taxon>
        <taxon>Artiodactyla</taxon>
        <taxon>Ruminantia</taxon>
        <taxon>Pecora</taxon>
        <taxon>Cervidae</taxon>
        <taxon>Muntiacinae</taxon>
        <taxon>Muntiacus</taxon>
    </lineage>
</organism>
<dbReference type="InterPro" id="IPR036920">
    <property type="entry name" value="Ribosomal_uL16_sf"/>
</dbReference>
<dbReference type="GO" id="GO:0006412">
    <property type="term" value="P:translation"/>
    <property type="evidence" value="ECO:0007669"/>
    <property type="project" value="InterPro"/>
</dbReference>
<gene>
    <name evidence="4" type="ORF">FD755_021719</name>
</gene>
<dbReference type="PANTHER" id="PTHR11726">
    <property type="entry name" value="60S RIBOSOMAL PROTEIN L10"/>
    <property type="match status" value="1"/>
</dbReference>
<dbReference type="Pfam" id="PF00252">
    <property type="entry name" value="Ribosomal_L16"/>
    <property type="match status" value="1"/>
</dbReference>
<reference evidence="4 5" key="1">
    <citation type="submission" date="2019-06" db="EMBL/GenBank/DDBJ databases">
        <title>Discovery of a novel chromosome fission-fusion reversal in muntjac.</title>
        <authorList>
            <person name="Mudd A.B."/>
            <person name="Bredeson J.V."/>
            <person name="Baum R."/>
            <person name="Hockemeyer D."/>
            <person name="Rokhsar D.S."/>
        </authorList>
    </citation>
    <scope>NUCLEOTIDE SEQUENCE [LARGE SCALE GENOMIC DNA]</scope>
    <source>
        <strain evidence="4">UCam_UCB_Mr</strain>
        <tissue evidence="4">Fibroblast cell line</tissue>
    </source>
</reference>
<dbReference type="SUPFAM" id="SSF54686">
    <property type="entry name" value="Ribosomal protein L16p/L10e"/>
    <property type="match status" value="1"/>
</dbReference>
<proteinExistence type="inferred from homology"/>